<evidence type="ECO:0000259" key="9">
    <source>
        <dbReference type="Pfam" id="PF18916"/>
    </source>
</evidence>
<evidence type="ECO:0000313" key="10">
    <source>
        <dbReference type="EMBL" id="AIL95941.1"/>
    </source>
</evidence>
<dbReference type="Pfam" id="PF18916">
    <property type="entry name" value="Lycopene_cyc"/>
    <property type="match status" value="1"/>
</dbReference>
<keyword evidence="11" id="KW-1185">Reference proteome</keyword>
<dbReference type="GO" id="GO:0016020">
    <property type="term" value="C:membrane"/>
    <property type="evidence" value="ECO:0007669"/>
    <property type="project" value="UniProtKB-SubCell"/>
</dbReference>
<dbReference type="HOGENOM" id="CLU_153089_0_0_11"/>
<dbReference type="GO" id="GO:0016872">
    <property type="term" value="F:intramolecular lyase activity"/>
    <property type="evidence" value="ECO:0007669"/>
    <property type="project" value="InterPro"/>
</dbReference>
<evidence type="ECO:0000256" key="5">
    <source>
        <dbReference type="ARBA" id="ARBA00022989"/>
    </source>
</evidence>
<dbReference type="InterPro" id="IPR017825">
    <property type="entry name" value="Lycopene_cyclase_dom"/>
</dbReference>
<feature type="transmembrane region" description="Helical" evidence="8">
    <location>
        <begin position="71"/>
        <end position="87"/>
    </location>
</feature>
<comment type="pathway">
    <text evidence="2">Carotenoid biosynthesis.</text>
</comment>
<evidence type="ECO:0000256" key="6">
    <source>
        <dbReference type="ARBA" id="ARBA00023136"/>
    </source>
</evidence>
<dbReference type="EMBL" id="CP009215">
    <property type="protein sequence ID" value="AIL95941.1"/>
    <property type="molecule type" value="Genomic_DNA"/>
</dbReference>
<feature type="domain" description="Lycopene cyclase" evidence="9">
    <location>
        <begin position="4"/>
        <end position="84"/>
    </location>
</feature>
<keyword evidence="7" id="KW-0413">Isomerase</keyword>
<keyword evidence="3 8" id="KW-0812">Transmembrane</keyword>
<dbReference type="NCBIfam" id="TIGR03462">
    <property type="entry name" value="CarR_dom_SF"/>
    <property type="match status" value="1"/>
</dbReference>
<keyword evidence="5 8" id="KW-1133">Transmembrane helix</keyword>
<feature type="transmembrane region" description="Helical" evidence="8">
    <location>
        <begin position="29"/>
        <end position="51"/>
    </location>
</feature>
<reference evidence="10 11" key="1">
    <citation type="submission" date="2014-08" db="EMBL/GenBank/DDBJ databases">
        <title>Complete genome sequence of Corynebacterium ureicelerivorans DSM 45051, a lipophilic and urea-splitting isolate from a blood culture of a septicaemia patient.</title>
        <authorList>
            <person name="Tippelt A."/>
            <person name="Albersmeier A."/>
            <person name="Brinkrolf K."/>
            <person name="Ruckert C."/>
            <person name="Tauch A."/>
        </authorList>
    </citation>
    <scope>NUCLEOTIDE SEQUENCE [LARGE SCALE GENOMIC DNA]</scope>
    <source>
        <strain evidence="10 11">IMMIB RIV-2301</strain>
    </source>
</reference>
<dbReference type="STRING" id="401472.CUREI_00100"/>
<evidence type="ECO:0000256" key="8">
    <source>
        <dbReference type="SAM" id="Phobius"/>
    </source>
</evidence>
<accession>A0A077HHU2</accession>
<sequence>MTYLYISAPFLLAAVALWARVRPWKLTAAVTGVLFALTIIFDNLMVAAGLYEFGHATTIGVNIGRIPVEDLFYPLFTALVVTAVWRRN</sequence>
<gene>
    <name evidence="10" type="ORF">CUREI_00100</name>
</gene>
<dbReference type="RefSeq" id="WP_038608975.1">
    <property type="nucleotide sequence ID" value="NZ_CP009215.1"/>
</dbReference>
<keyword evidence="4" id="KW-0125">Carotenoid biosynthesis</keyword>
<evidence type="ECO:0000256" key="2">
    <source>
        <dbReference type="ARBA" id="ARBA00004829"/>
    </source>
</evidence>
<dbReference type="GO" id="GO:0016117">
    <property type="term" value="P:carotenoid biosynthetic process"/>
    <property type="evidence" value="ECO:0007669"/>
    <property type="project" value="UniProtKB-KW"/>
</dbReference>
<evidence type="ECO:0000313" key="11">
    <source>
        <dbReference type="Proteomes" id="UP000028939"/>
    </source>
</evidence>
<comment type="subcellular location">
    <subcellularLocation>
        <location evidence="1">Membrane</location>
        <topology evidence="1">Multi-pass membrane protein</topology>
    </subcellularLocation>
</comment>
<evidence type="ECO:0000256" key="4">
    <source>
        <dbReference type="ARBA" id="ARBA00022746"/>
    </source>
</evidence>
<organism evidence="10 11">
    <name type="scientific">Corynebacterium ureicelerivorans</name>
    <dbReference type="NCBI Taxonomy" id="401472"/>
    <lineage>
        <taxon>Bacteria</taxon>
        <taxon>Bacillati</taxon>
        <taxon>Actinomycetota</taxon>
        <taxon>Actinomycetes</taxon>
        <taxon>Mycobacteriales</taxon>
        <taxon>Corynebacteriaceae</taxon>
        <taxon>Corynebacterium</taxon>
    </lineage>
</organism>
<dbReference type="GO" id="GO:0045436">
    <property type="term" value="F:lycopene beta cyclase activity"/>
    <property type="evidence" value="ECO:0007669"/>
    <property type="project" value="UniProtKB-ARBA"/>
</dbReference>
<evidence type="ECO:0000256" key="7">
    <source>
        <dbReference type="ARBA" id="ARBA00023235"/>
    </source>
</evidence>
<evidence type="ECO:0000256" key="1">
    <source>
        <dbReference type="ARBA" id="ARBA00004141"/>
    </source>
</evidence>
<dbReference type="KEGG" id="cuv:CUREI_00100"/>
<dbReference type="OrthoDB" id="4411839at2"/>
<keyword evidence="6 8" id="KW-0472">Membrane</keyword>
<protein>
    <submittedName>
        <fullName evidence="10">C50 carotenoid epsilon cyclase</fullName>
    </submittedName>
</protein>
<name>A0A077HHU2_9CORY</name>
<evidence type="ECO:0000256" key="3">
    <source>
        <dbReference type="ARBA" id="ARBA00022692"/>
    </source>
</evidence>
<dbReference type="AlphaFoldDB" id="A0A077HHU2"/>
<dbReference type="Proteomes" id="UP000028939">
    <property type="component" value="Chromosome"/>
</dbReference>
<proteinExistence type="predicted"/>